<keyword evidence="4" id="KW-1185">Reference proteome</keyword>
<evidence type="ECO:0000313" key="4">
    <source>
        <dbReference type="Proteomes" id="UP000609651"/>
    </source>
</evidence>
<dbReference type="Gene3D" id="2.40.50.100">
    <property type="match status" value="1"/>
</dbReference>
<dbReference type="SUPFAM" id="SSF51230">
    <property type="entry name" value="Single hybrid motif"/>
    <property type="match status" value="1"/>
</dbReference>
<proteinExistence type="predicted"/>
<comment type="caution">
    <text evidence="3">The sequence shown here is derived from an EMBL/GenBank/DDBJ whole genome shotgun (WGS) entry which is preliminary data.</text>
</comment>
<name>A0ABX1V8I8_9PLAN</name>
<dbReference type="InterPro" id="IPR011053">
    <property type="entry name" value="Single_hybrid_motif"/>
</dbReference>
<evidence type="ECO:0000313" key="3">
    <source>
        <dbReference type="EMBL" id="NNJ24459.1"/>
    </source>
</evidence>
<evidence type="ECO:0008006" key="5">
    <source>
        <dbReference type="Google" id="ProtNLM"/>
    </source>
</evidence>
<dbReference type="EMBL" id="WTPX01000009">
    <property type="protein sequence ID" value="NNJ24459.1"/>
    <property type="molecule type" value="Genomic_DNA"/>
</dbReference>
<organism evidence="3 4">
    <name type="scientific">Alienimonas chondri</name>
    <dbReference type="NCBI Taxonomy" id="2681879"/>
    <lineage>
        <taxon>Bacteria</taxon>
        <taxon>Pseudomonadati</taxon>
        <taxon>Planctomycetota</taxon>
        <taxon>Planctomycetia</taxon>
        <taxon>Planctomycetales</taxon>
        <taxon>Planctomycetaceae</taxon>
        <taxon>Alienimonas</taxon>
    </lineage>
</organism>
<comment type="subcellular location">
    <subcellularLocation>
        <location evidence="1">Cell envelope</location>
    </subcellularLocation>
</comment>
<dbReference type="InterPro" id="IPR050465">
    <property type="entry name" value="UPF0194_transport"/>
</dbReference>
<protein>
    <recommendedName>
        <fullName evidence="5">HlyD family efflux transporter periplasmic adaptor subunit</fullName>
    </recommendedName>
</protein>
<accession>A0ABX1V8I8</accession>
<evidence type="ECO:0000256" key="1">
    <source>
        <dbReference type="ARBA" id="ARBA00004196"/>
    </source>
</evidence>
<gene>
    <name evidence="3" type="ORF">LzC2_05160</name>
</gene>
<keyword evidence="2" id="KW-0175">Coiled coil</keyword>
<dbReference type="PANTHER" id="PTHR32347:SF23">
    <property type="entry name" value="BLL5650 PROTEIN"/>
    <property type="match status" value="1"/>
</dbReference>
<reference evidence="3 4" key="1">
    <citation type="journal article" date="2020" name="Syst. Appl. Microbiol.">
        <title>Alienimonas chondri sp. nov., a novel planctomycete isolated from the biofilm of the red alga Chondrus crispus.</title>
        <authorList>
            <person name="Vitorino I."/>
            <person name="Albuquerque L."/>
            <person name="Wiegand S."/>
            <person name="Kallscheuer N."/>
            <person name="da Costa M.S."/>
            <person name="Lobo-da-Cunha A."/>
            <person name="Jogler C."/>
            <person name="Lage O.M."/>
        </authorList>
    </citation>
    <scope>NUCLEOTIDE SEQUENCE [LARGE SCALE GENOMIC DNA]</scope>
    <source>
        <strain evidence="3 4">LzC2</strain>
    </source>
</reference>
<dbReference type="PANTHER" id="PTHR32347">
    <property type="entry name" value="EFFLUX SYSTEM COMPONENT YKNX-RELATED"/>
    <property type="match status" value="1"/>
</dbReference>
<dbReference type="Proteomes" id="UP000609651">
    <property type="component" value="Unassembled WGS sequence"/>
</dbReference>
<sequence>MASGMERPPRPRPAVTLALCGAALTVGTAAVVLLAPGPPESVRGTLHSAEDLVRAPSGGRVMRWLAEPGTTVRPGDPLVELEDADHAAELAAAEAAVAKAAGKLMAAEKAAELDLAWRRSAVRRELHEVRTETAELLRDRFDAALTAAAEGDVPPRGGIPARTVSMRNHTAASAATSTNAAEVLEARLALCDVREGELLDLLERLPAAVSAATGTPAAAAALAEAKAERDAVAQAPTTLTVHAARHGRVGRRAVAPGATAVAGEPLTAVRDDARPFVTALVPTGRLSRFETGADVSLQFGEADRRDGYLGRVVAVAPEAGDGLATVRILPTGPLWPDLPEGAVCDVRPAD</sequence>
<evidence type="ECO:0000256" key="2">
    <source>
        <dbReference type="ARBA" id="ARBA00023054"/>
    </source>
</evidence>